<feature type="transmembrane region" description="Helical" evidence="1">
    <location>
        <begin position="27"/>
        <end position="58"/>
    </location>
</feature>
<feature type="transmembrane region" description="Helical" evidence="1">
    <location>
        <begin position="70"/>
        <end position="90"/>
    </location>
</feature>
<name>A0A147DRY4_9MICO</name>
<dbReference type="AlphaFoldDB" id="A0A147DRY4"/>
<dbReference type="EMBL" id="LDRC01000028">
    <property type="protein sequence ID" value="KTR52530.1"/>
    <property type="molecule type" value="Genomic_DNA"/>
</dbReference>
<gene>
    <name evidence="2" type="ORF">NS359_06000</name>
</gene>
<keyword evidence="1" id="KW-1133">Transmembrane helix</keyword>
<evidence type="ECO:0000313" key="3">
    <source>
        <dbReference type="Proteomes" id="UP000072763"/>
    </source>
</evidence>
<organism evidence="2 3">
    <name type="scientific">Curtobacterium oceanosedimentum</name>
    <dbReference type="NCBI Taxonomy" id="465820"/>
    <lineage>
        <taxon>Bacteria</taxon>
        <taxon>Bacillati</taxon>
        <taxon>Actinomycetota</taxon>
        <taxon>Actinomycetes</taxon>
        <taxon>Micrococcales</taxon>
        <taxon>Microbacteriaceae</taxon>
        <taxon>Curtobacterium</taxon>
    </lineage>
</organism>
<protein>
    <submittedName>
        <fullName evidence="2">Uncharacterized protein</fullName>
    </submittedName>
</protein>
<sequence length="146" mass="15926">MWLAGVFSSSVLVARLSVEDAASWHDALIGAVFAFFGWGWFVTFAVVAGVSVAACVLLQWSRPRSVWLPWALPLIVVMPTALLDAATRLLDNTQWVTEEGAAEAARTANVASLVSLVIVAAAACLTSLILRRQDRSTRWPELRFVR</sequence>
<accession>A0A147DRY4</accession>
<proteinExistence type="predicted"/>
<keyword evidence="1" id="KW-0812">Transmembrane</keyword>
<reference evidence="2 3" key="1">
    <citation type="journal article" date="2016" name="Front. Microbiol.">
        <title>Genomic Resource of Rice Seed Associated Bacteria.</title>
        <authorList>
            <person name="Midha S."/>
            <person name="Bansal K."/>
            <person name="Sharma S."/>
            <person name="Kumar N."/>
            <person name="Patil P.P."/>
            <person name="Chaudhry V."/>
            <person name="Patil P.B."/>
        </authorList>
    </citation>
    <scope>NUCLEOTIDE SEQUENCE [LARGE SCALE GENOMIC DNA]</scope>
    <source>
        <strain evidence="2 3">NS359</strain>
    </source>
</reference>
<evidence type="ECO:0000256" key="1">
    <source>
        <dbReference type="SAM" id="Phobius"/>
    </source>
</evidence>
<dbReference type="Proteomes" id="UP000072763">
    <property type="component" value="Unassembled WGS sequence"/>
</dbReference>
<comment type="caution">
    <text evidence="2">The sequence shown here is derived from an EMBL/GenBank/DDBJ whole genome shotgun (WGS) entry which is preliminary data.</text>
</comment>
<evidence type="ECO:0000313" key="2">
    <source>
        <dbReference type="EMBL" id="KTR52530.1"/>
    </source>
</evidence>
<feature type="transmembrane region" description="Helical" evidence="1">
    <location>
        <begin position="110"/>
        <end position="130"/>
    </location>
</feature>
<keyword evidence="1" id="KW-0472">Membrane</keyword>
<dbReference type="PATRIC" id="fig|465820.4.peg.1260"/>